<reference evidence="1 2" key="1">
    <citation type="submission" date="2018-05" db="EMBL/GenBank/DDBJ databases">
        <title>Chitinophaga sp. K3CV102501T nov., isolated from isolated from a monsoon evergreen broad-leaved forest soil.</title>
        <authorList>
            <person name="Lv Y."/>
        </authorList>
    </citation>
    <scope>NUCLEOTIDE SEQUENCE [LARGE SCALE GENOMIC DNA]</scope>
    <source>
        <strain evidence="1 2">GDMCC 1.1325</strain>
    </source>
</reference>
<accession>A0A365Y0X4</accession>
<dbReference type="EMBL" id="QFFJ01000001">
    <property type="protein sequence ID" value="RBL91958.1"/>
    <property type="molecule type" value="Genomic_DNA"/>
</dbReference>
<protein>
    <submittedName>
        <fullName evidence="1">Uncharacterized protein</fullName>
    </submittedName>
</protein>
<evidence type="ECO:0000313" key="1">
    <source>
        <dbReference type="EMBL" id="RBL91958.1"/>
    </source>
</evidence>
<gene>
    <name evidence="1" type="ORF">DF182_04995</name>
</gene>
<dbReference type="AlphaFoldDB" id="A0A365Y0X4"/>
<dbReference type="Proteomes" id="UP000253410">
    <property type="component" value="Unassembled WGS sequence"/>
</dbReference>
<proteinExistence type="predicted"/>
<comment type="caution">
    <text evidence="1">The sequence shown here is derived from an EMBL/GenBank/DDBJ whole genome shotgun (WGS) entry which is preliminary data.</text>
</comment>
<sequence length="64" mass="7331">MLNGLFCFMANVHLPEQQINCFQSSPRNFKSMAGISRMIIIIEKEPVMVEMPVIMVENTRKEAS</sequence>
<organism evidence="1 2">
    <name type="scientific">Chitinophaga flava</name>
    <dbReference type="NCBI Taxonomy" id="2259036"/>
    <lineage>
        <taxon>Bacteria</taxon>
        <taxon>Pseudomonadati</taxon>
        <taxon>Bacteroidota</taxon>
        <taxon>Chitinophagia</taxon>
        <taxon>Chitinophagales</taxon>
        <taxon>Chitinophagaceae</taxon>
        <taxon>Chitinophaga</taxon>
    </lineage>
</organism>
<keyword evidence="2" id="KW-1185">Reference proteome</keyword>
<evidence type="ECO:0000313" key="2">
    <source>
        <dbReference type="Proteomes" id="UP000253410"/>
    </source>
</evidence>
<name>A0A365Y0X4_9BACT</name>